<feature type="transmembrane region" description="Helical" evidence="7">
    <location>
        <begin position="7"/>
        <end position="28"/>
    </location>
</feature>
<comment type="caution">
    <text evidence="9">The sequence shown here is derived from an EMBL/GenBank/DDBJ whole genome shotgun (WGS) entry which is preliminary data.</text>
</comment>
<dbReference type="InterPro" id="IPR058130">
    <property type="entry name" value="PEA_transf_C"/>
</dbReference>
<dbReference type="GO" id="GO:0005886">
    <property type="term" value="C:plasma membrane"/>
    <property type="evidence" value="ECO:0007669"/>
    <property type="project" value="UniProtKB-SubCell"/>
</dbReference>
<sequence length="573" mass="66570">MVLDNRFWLMWLAPVVASFFSVEVQVWGEAFWHVLKVVFYSFLVFYVFYLLLSLIPYQALAKFLKNAMLVVSLVLTFIDFFASYYFHMGFTPSLVGTLLATNTRESQAFLMDMVFPHMGFILVYLATCVIFLFYMRFKLSLSPKQSFKTLAMLFVLFWAHTLGAFYGQGGRGFLINPNIPTQIMPIVKEVYALVASLHEYSQIKTIYASLKQPYPKDYLKVDSDSVPNVVLIVGESASRNFMHLYGYPVPNTPFLSDLQERRQNLFVFKNTISAFANTLPTFQTLLNYSDVENYTIPWYQQKNLGMIFNLAGYKTFWIDNQESMAASNIYNALAYNFAYKYFTDTPYKAILSHHDQWVIPIFTQQVQPKLESKNLILFHLFGSHPIYNRRFPKDFAKFTPKDIPYQDLHVQNDKDKQIIADYVNSLYYTDHVLGEIFKLFQDKDAIIVYLSDHAQDMFESSNTYGHKCSNFGVEIPFVIYVTDTFKQKYPQKVKQIAEAINKPFMSDDLIHSLLPIVGIHTKDNLESKNLFSPQFDIKRKRIYCGDRLYEKNPKVGAQQARGFYKSPPTNAPF</sequence>
<evidence type="ECO:0000256" key="7">
    <source>
        <dbReference type="SAM" id="Phobius"/>
    </source>
</evidence>
<dbReference type="GO" id="GO:0016776">
    <property type="term" value="F:phosphotransferase activity, phosphate group as acceptor"/>
    <property type="evidence" value="ECO:0007669"/>
    <property type="project" value="TreeGrafter"/>
</dbReference>
<dbReference type="InterPro" id="IPR017850">
    <property type="entry name" value="Alkaline_phosphatase_core_sf"/>
</dbReference>
<evidence type="ECO:0000313" key="10">
    <source>
        <dbReference type="Proteomes" id="UP000319322"/>
    </source>
</evidence>
<feature type="transmembrane region" description="Helical" evidence="7">
    <location>
        <begin position="147"/>
        <end position="167"/>
    </location>
</feature>
<feature type="transmembrane region" description="Helical" evidence="7">
    <location>
        <begin position="67"/>
        <end position="86"/>
    </location>
</feature>
<protein>
    <submittedName>
        <fullName evidence="9">Phosphoethanolamine transferase</fullName>
    </submittedName>
</protein>
<feature type="domain" description="Sulfatase N-terminal" evidence="8">
    <location>
        <begin position="227"/>
        <end position="519"/>
    </location>
</feature>
<proteinExistence type="predicted"/>
<keyword evidence="4 7" id="KW-0812">Transmembrane</keyword>
<organism evidence="9 10">
    <name type="scientific">Helicobacter mehlei</name>
    <dbReference type="NCBI Taxonomy" id="2316080"/>
    <lineage>
        <taxon>Bacteria</taxon>
        <taxon>Pseudomonadati</taxon>
        <taxon>Campylobacterota</taxon>
        <taxon>Epsilonproteobacteria</taxon>
        <taxon>Campylobacterales</taxon>
        <taxon>Helicobacteraceae</taxon>
        <taxon>Helicobacter</taxon>
    </lineage>
</organism>
<keyword evidence="3 9" id="KW-0808">Transferase</keyword>
<dbReference type="RefSeq" id="WP_143928459.1">
    <property type="nucleotide sequence ID" value="NZ_VKGC01000025.1"/>
</dbReference>
<keyword evidence="5 7" id="KW-1133">Transmembrane helix</keyword>
<dbReference type="PANTHER" id="PTHR30443:SF2">
    <property type="entry name" value="PHOSPHOETHANOLAMINE TRANSFERASE EPTC"/>
    <property type="match status" value="1"/>
</dbReference>
<reference evidence="9" key="1">
    <citation type="submission" date="2019-07" db="EMBL/GenBank/DDBJ databases">
        <title>Helicobacter labacensis sp. nov., Helicobacter mehlei sp. nov. and Helicobacter vulpis sp. nov., isolated from gastric mucosa of red fox (Vulpis vulpis).</title>
        <authorList>
            <person name="Kusar D."/>
            <person name="Gruntar I."/>
            <person name="Pate M."/>
            <person name="Zajc U."/>
            <person name="Ocepek M."/>
        </authorList>
    </citation>
    <scope>NUCLEOTIDE SEQUENCE [LARGE SCALE GENOMIC DNA]</scope>
    <source>
        <strain evidence="9">L8b</strain>
    </source>
</reference>
<feature type="transmembrane region" description="Helical" evidence="7">
    <location>
        <begin position="114"/>
        <end position="135"/>
    </location>
</feature>
<evidence type="ECO:0000256" key="5">
    <source>
        <dbReference type="ARBA" id="ARBA00022989"/>
    </source>
</evidence>
<gene>
    <name evidence="9" type="ORF">FNE76_07150</name>
</gene>
<keyword evidence="6 7" id="KW-0472">Membrane</keyword>
<evidence type="ECO:0000256" key="6">
    <source>
        <dbReference type="ARBA" id="ARBA00023136"/>
    </source>
</evidence>
<dbReference type="CDD" id="cd16017">
    <property type="entry name" value="LptA"/>
    <property type="match status" value="1"/>
</dbReference>
<comment type="subcellular location">
    <subcellularLocation>
        <location evidence="1">Cell membrane</location>
        <topology evidence="1">Multi-pass membrane protein</topology>
    </subcellularLocation>
</comment>
<evidence type="ECO:0000256" key="4">
    <source>
        <dbReference type="ARBA" id="ARBA00022692"/>
    </source>
</evidence>
<evidence type="ECO:0000256" key="2">
    <source>
        <dbReference type="ARBA" id="ARBA00022475"/>
    </source>
</evidence>
<dbReference type="Gene3D" id="3.40.720.10">
    <property type="entry name" value="Alkaline Phosphatase, subunit A"/>
    <property type="match status" value="1"/>
</dbReference>
<evidence type="ECO:0000259" key="8">
    <source>
        <dbReference type="Pfam" id="PF00884"/>
    </source>
</evidence>
<evidence type="ECO:0000313" key="9">
    <source>
        <dbReference type="EMBL" id="TSA80609.1"/>
    </source>
</evidence>
<accession>A0A553UK87</accession>
<keyword evidence="2" id="KW-1003">Cell membrane</keyword>
<keyword evidence="10" id="KW-1185">Reference proteome</keyword>
<dbReference type="Proteomes" id="UP000319322">
    <property type="component" value="Unassembled WGS sequence"/>
</dbReference>
<dbReference type="Pfam" id="PF00884">
    <property type="entry name" value="Sulfatase"/>
    <property type="match status" value="1"/>
</dbReference>
<dbReference type="PANTHER" id="PTHR30443">
    <property type="entry name" value="INNER MEMBRANE PROTEIN"/>
    <property type="match status" value="1"/>
</dbReference>
<evidence type="ECO:0000256" key="3">
    <source>
        <dbReference type="ARBA" id="ARBA00022679"/>
    </source>
</evidence>
<dbReference type="SUPFAM" id="SSF53649">
    <property type="entry name" value="Alkaline phosphatase-like"/>
    <property type="match status" value="1"/>
</dbReference>
<dbReference type="GO" id="GO:0009244">
    <property type="term" value="P:lipopolysaccharide core region biosynthetic process"/>
    <property type="evidence" value="ECO:0007669"/>
    <property type="project" value="TreeGrafter"/>
</dbReference>
<feature type="transmembrane region" description="Helical" evidence="7">
    <location>
        <begin position="34"/>
        <end position="55"/>
    </location>
</feature>
<dbReference type="EMBL" id="VKGC01000025">
    <property type="protein sequence ID" value="TSA80609.1"/>
    <property type="molecule type" value="Genomic_DNA"/>
</dbReference>
<name>A0A553UK87_9HELI</name>
<dbReference type="AlphaFoldDB" id="A0A553UK87"/>
<dbReference type="InterPro" id="IPR040423">
    <property type="entry name" value="PEA_transferase"/>
</dbReference>
<dbReference type="InterPro" id="IPR000917">
    <property type="entry name" value="Sulfatase_N"/>
</dbReference>
<evidence type="ECO:0000256" key="1">
    <source>
        <dbReference type="ARBA" id="ARBA00004651"/>
    </source>
</evidence>
<reference evidence="9" key="2">
    <citation type="submission" date="2019-07" db="EMBL/GenBank/DDBJ databases">
        <authorList>
            <person name="Papic B."/>
        </authorList>
    </citation>
    <scope>NUCLEOTIDE SEQUENCE [LARGE SCALE GENOMIC DNA]</scope>
    <source>
        <strain evidence="9">L8b</strain>
    </source>
</reference>